<accession>A0A9W9IHJ7</accession>
<gene>
    <name evidence="2" type="ORF">N7482_000278</name>
</gene>
<organism evidence="2 3">
    <name type="scientific">Penicillium canariense</name>
    <dbReference type="NCBI Taxonomy" id="189055"/>
    <lineage>
        <taxon>Eukaryota</taxon>
        <taxon>Fungi</taxon>
        <taxon>Dikarya</taxon>
        <taxon>Ascomycota</taxon>
        <taxon>Pezizomycotina</taxon>
        <taxon>Eurotiomycetes</taxon>
        <taxon>Eurotiomycetidae</taxon>
        <taxon>Eurotiales</taxon>
        <taxon>Aspergillaceae</taxon>
        <taxon>Penicillium</taxon>
    </lineage>
</organism>
<comment type="caution">
    <text evidence="2">The sequence shown here is derived from an EMBL/GenBank/DDBJ whole genome shotgun (WGS) entry which is preliminary data.</text>
</comment>
<reference evidence="2" key="1">
    <citation type="submission" date="2022-11" db="EMBL/GenBank/DDBJ databases">
        <authorList>
            <person name="Petersen C."/>
        </authorList>
    </citation>
    <scope>NUCLEOTIDE SEQUENCE</scope>
    <source>
        <strain evidence="2">IBT 26290</strain>
    </source>
</reference>
<evidence type="ECO:0000256" key="1">
    <source>
        <dbReference type="SAM" id="MobiDB-lite"/>
    </source>
</evidence>
<evidence type="ECO:0000313" key="2">
    <source>
        <dbReference type="EMBL" id="KAJ5174401.1"/>
    </source>
</evidence>
<dbReference type="AlphaFoldDB" id="A0A9W9IHJ7"/>
<proteinExistence type="predicted"/>
<protein>
    <submittedName>
        <fullName evidence="2">Uncharacterized protein</fullName>
    </submittedName>
</protein>
<dbReference type="GeneID" id="81421579"/>
<reference evidence="2" key="2">
    <citation type="journal article" date="2023" name="IMA Fungus">
        <title>Comparative genomic study of the Penicillium genus elucidates a diverse pangenome and 15 lateral gene transfer events.</title>
        <authorList>
            <person name="Petersen C."/>
            <person name="Sorensen T."/>
            <person name="Nielsen M.R."/>
            <person name="Sondergaard T.E."/>
            <person name="Sorensen J.L."/>
            <person name="Fitzpatrick D.A."/>
            <person name="Frisvad J.C."/>
            <person name="Nielsen K.L."/>
        </authorList>
    </citation>
    <scope>NUCLEOTIDE SEQUENCE</scope>
    <source>
        <strain evidence="2">IBT 26290</strain>
    </source>
</reference>
<sequence length="87" mass="9248">MLHSLLIPSLGRNKDVPGRSSSRPLDAGPAVVTVARNLSLWLDPSSHFVPAVLDSSAFLIVVLHRLLVQPSHAPSMILLTFVSAVTG</sequence>
<evidence type="ECO:0000313" key="3">
    <source>
        <dbReference type="Proteomes" id="UP001149163"/>
    </source>
</evidence>
<dbReference type="Proteomes" id="UP001149163">
    <property type="component" value="Unassembled WGS sequence"/>
</dbReference>
<feature type="region of interest" description="Disordered" evidence="1">
    <location>
        <begin position="1"/>
        <end position="26"/>
    </location>
</feature>
<dbReference type="EMBL" id="JAPQKN010000001">
    <property type="protein sequence ID" value="KAJ5174401.1"/>
    <property type="molecule type" value="Genomic_DNA"/>
</dbReference>
<keyword evidence="3" id="KW-1185">Reference proteome</keyword>
<dbReference type="RefSeq" id="XP_056546009.1">
    <property type="nucleotide sequence ID" value="XM_056682403.1"/>
</dbReference>
<name>A0A9W9IHJ7_9EURO</name>